<dbReference type="EMBL" id="BAAAFZ010000068">
    <property type="protein sequence ID" value="GAA0598712.1"/>
    <property type="molecule type" value="Genomic_DNA"/>
</dbReference>
<dbReference type="InterPro" id="IPR003477">
    <property type="entry name" value="PemK-like"/>
</dbReference>
<dbReference type="InterPro" id="IPR011067">
    <property type="entry name" value="Plasmid_toxin/cell-grow_inhib"/>
</dbReference>
<evidence type="ECO:0008006" key="4">
    <source>
        <dbReference type="Google" id="ProtNLM"/>
    </source>
</evidence>
<dbReference type="Proteomes" id="UP001501588">
    <property type="component" value="Unassembled WGS sequence"/>
</dbReference>
<comment type="caution">
    <text evidence="2">The sequence shown here is derived from an EMBL/GenBank/DDBJ whole genome shotgun (WGS) entry which is preliminary data.</text>
</comment>
<evidence type="ECO:0000313" key="3">
    <source>
        <dbReference type="Proteomes" id="UP001501588"/>
    </source>
</evidence>
<evidence type="ECO:0000313" key="2">
    <source>
        <dbReference type="EMBL" id="GAA0598712.1"/>
    </source>
</evidence>
<dbReference type="Pfam" id="PF02452">
    <property type="entry name" value="PemK_toxin"/>
    <property type="match status" value="1"/>
</dbReference>
<evidence type="ECO:0000256" key="1">
    <source>
        <dbReference type="SAM" id="MobiDB-lite"/>
    </source>
</evidence>
<sequence length="145" mass="15106">MKRGEIWTAADRSSEYAGKPGPVLVLQDDAFAGTDSVVVVPFTSDPTVAPLLRLPVAPGAANNLSRPCSLMVEKVTAVRRTNIGRLVGRLDDRSMATVGTMAATLLGLARPALPPARRAASGAAAKTRMAPAKALAARKPPRAPR</sequence>
<feature type="region of interest" description="Disordered" evidence="1">
    <location>
        <begin position="118"/>
        <end position="145"/>
    </location>
</feature>
<dbReference type="Gene3D" id="2.30.30.110">
    <property type="match status" value="1"/>
</dbReference>
<organism evidence="2 3">
    <name type="scientific">Craurococcus roseus</name>
    <dbReference type="NCBI Taxonomy" id="77585"/>
    <lineage>
        <taxon>Bacteria</taxon>
        <taxon>Pseudomonadati</taxon>
        <taxon>Pseudomonadota</taxon>
        <taxon>Alphaproteobacteria</taxon>
        <taxon>Acetobacterales</taxon>
        <taxon>Acetobacteraceae</taxon>
        <taxon>Craurococcus</taxon>
    </lineage>
</organism>
<gene>
    <name evidence="2" type="ORF">GCM10009416_41080</name>
</gene>
<name>A0ABN1FVH7_9PROT</name>
<dbReference type="SUPFAM" id="SSF50118">
    <property type="entry name" value="Cell growth inhibitor/plasmid maintenance toxic component"/>
    <property type="match status" value="1"/>
</dbReference>
<accession>A0ABN1FVH7</accession>
<protein>
    <recommendedName>
        <fullName evidence="4">Type II toxin-antitoxin system PemK/MazF family toxin</fullName>
    </recommendedName>
</protein>
<reference evidence="2 3" key="1">
    <citation type="journal article" date="2019" name="Int. J. Syst. Evol. Microbiol.">
        <title>The Global Catalogue of Microorganisms (GCM) 10K type strain sequencing project: providing services to taxonomists for standard genome sequencing and annotation.</title>
        <authorList>
            <consortium name="The Broad Institute Genomics Platform"/>
            <consortium name="The Broad Institute Genome Sequencing Center for Infectious Disease"/>
            <person name="Wu L."/>
            <person name="Ma J."/>
        </authorList>
    </citation>
    <scope>NUCLEOTIDE SEQUENCE [LARGE SCALE GENOMIC DNA]</scope>
    <source>
        <strain evidence="2 3">JCM 9933</strain>
    </source>
</reference>
<keyword evidence="3" id="KW-1185">Reference proteome</keyword>
<proteinExistence type="predicted"/>
<feature type="compositionally biased region" description="Low complexity" evidence="1">
    <location>
        <begin position="118"/>
        <end position="138"/>
    </location>
</feature>